<dbReference type="GO" id="GO:0045004">
    <property type="term" value="P:DNA replication proofreading"/>
    <property type="evidence" value="ECO:0007669"/>
    <property type="project" value="TreeGrafter"/>
</dbReference>
<dbReference type="SMART" id="SM01159">
    <property type="entry name" value="DUF1744"/>
    <property type="match status" value="1"/>
</dbReference>
<dbReference type="InterPro" id="IPR054475">
    <property type="entry name" value="Znf-DPOE"/>
</dbReference>
<dbReference type="InterPro" id="IPR006172">
    <property type="entry name" value="DNA-dir_DNA_pol_B"/>
</dbReference>
<evidence type="ECO:0000256" key="9">
    <source>
        <dbReference type="ARBA" id="ARBA00022833"/>
    </source>
</evidence>
<evidence type="ECO:0000256" key="13">
    <source>
        <dbReference type="ARBA" id="ARBA00023125"/>
    </source>
</evidence>
<keyword evidence="10 15" id="KW-0239">DNA-directed DNA polymerase</keyword>
<protein>
    <recommendedName>
        <fullName evidence="15">DNA polymerase epsilon catalytic subunit</fullName>
        <ecNumber evidence="15">2.7.7.7</ecNumber>
    </recommendedName>
</protein>
<evidence type="ECO:0000256" key="14">
    <source>
        <dbReference type="ARBA" id="ARBA00023242"/>
    </source>
</evidence>
<dbReference type="SUPFAM" id="SSF53098">
    <property type="entry name" value="Ribonuclease H-like"/>
    <property type="match status" value="1"/>
</dbReference>
<dbReference type="Pfam" id="PF03104">
    <property type="entry name" value="DNA_pol_B_exo1"/>
    <property type="match status" value="1"/>
</dbReference>
<dbReference type="Pfam" id="PF08490">
    <property type="entry name" value="DUF1744"/>
    <property type="match status" value="1"/>
</dbReference>
<evidence type="ECO:0000256" key="5">
    <source>
        <dbReference type="ARBA" id="ARBA00022695"/>
    </source>
</evidence>
<dbReference type="GO" id="GO:0006287">
    <property type="term" value="P:base-excision repair, gap-filling"/>
    <property type="evidence" value="ECO:0007669"/>
    <property type="project" value="TreeGrafter"/>
</dbReference>
<dbReference type="InterPro" id="IPR006133">
    <property type="entry name" value="DNA-dir_DNA_pol_B_exonuc"/>
</dbReference>
<dbReference type="Proteomes" id="UP001334084">
    <property type="component" value="Chromosome 7"/>
</dbReference>
<dbReference type="GO" id="GO:0006297">
    <property type="term" value="P:nucleotide-excision repair, DNA gap filling"/>
    <property type="evidence" value="ECO:0007669"/>
    <property type="project" value="TreeGrafter"/>
</dbReference>
<keyword evidence="14 15" id="KW-0539">Nucleus</keyword>
<organism evidence="17 18">
    <name type="scientific">Vairimorpha necatrix</name>
    <dbReference type="NCBI Taxonomy" id="6039"/>
    <lineage>
        <taxon>Eukaryota</taxon>
        <taxon>Fungi</taxon>
        <taxon>Fungi incertae sedis</taxon>
        <taxon>Microsporidia</taxon>
        <taxon>Nosematidae</taxon>
        <taxon>Vairimorpha</taxon>
    </lineage>
</organism>
<comment type="subcellular location">
    <subcellularLocation>
        <location evidence="1 15">Nucleus</location>
    </subcellularLocation>
</comment>
<dbReference type="GO" id="GO:0008270">
    <property type="term" value="F:zinc ion binding"/>
    <property type="evidence" value="ECO:0007669"/>
    <property type="project" value="UniProtKB-KW"/>
</dbReference>
<evidence type="ECO:0000256" key="4">
    <source>
        <dbReference type="ARBA" id="ARBA00022679"/>
    </source>
</evidence>
<evidence type="ECO:0000256" key="2">
    <source>
        <dbReference type="ARBA" id="ARBA00005755"/>
    </source>
</evidence>
<dbReference type="GO" id="GO:0003677">
    <property type="term" value="F:DNA binding"/>
    <property type="evidence" value="ECO:0007669"/>
    <property type="project" value="UniProtKB-KW"/>
</dbReference>
<dbReference type="RefSeq" id="XP_065330241.1">
    <property type="nucleotide sequence ID" value="XM_065474169.1"/>
</dbReference>
<evidence type="ECO:0000256" key="12">
    <source>
        <dbReference type="ARBA" id="ARBA00023014"/>
    </source>
</evidence>
<dbReference type="InterPro" id="IPR012337">
    <property type="entry name" value="RNaseH-like_sf"/>
</dbReference>
<comment type="similarity">
    <text evidence="2 15">Belongs to the DNA polymerase type-B family.</text>
</comment>
<keyword evidence="7 15" id="KW-0479">Metal-binding</keyword>
<dbReference type="InterPro" id="IPR043502">
    <property type="entry name" value="DNA/RNA_pol_sf"/>
</dbReference>
<evidence type="ECO:0000313" key="18">
    <source>
        <dbReference type="Proteomes" id="UP001334084"/>
    </source>
</evidence>
<dbReference type="PANTHER" id="PTHR10670:SF0">
    <property type="entry name" value="DNA POLYMERASE EPSILON CATALYTIC SUBUNIT A"/>
    <property type="match status" value="1"/>
</dbReference>
<dbReference type="InterPro" id="IPR055191">
    <property type="entry name" value="POL2_thumb"/>
</dbReference>
<evidence type="ECO:0000256" key="6">
    <source>
        <dbReference type="ARBA" id="ARBA00022705"/>
    </source>
</evidence>
<comment type="function">
    <text evidence="15">DNA polymerase II participates in chromosomal DNA replication.</text>
</comment>
<dbReference type="Gene3D" id="3.30.420.10">
    <property type="entry name" value="Ribonuclease H-like superfamily/Ribonuclease H"/>
    <property type="match status" value="1"/>
</dbReference>
<keyword evidence="12 15" id="KW-0411">Iron-sulfur</keyword>
<dbReference type="Pfam" id="PF22912">
    <property type="entry name" value="zf-DPOE"/>
    <property type="match status" value="1"/>
</dbReference>
<dbReference type="Gene3D" id="3.90.1600.10">
    <property type="entry name" value="Palm domain of DNA polymerase"/>
    <property type="match status" value="1"/>
</dbReference>
<evidence type="ECO:0000256" key="8">
    <source>
        <dbReference type="ARBA" id="ARBA00022771"/>
    </source>
</evidence>
<dbReference type="GO" id="GO:0051539">
    <property type="term" value="F:4 iron, 4 sulfur cluster binding"/>
    <property type="evidence" value="ECO:0007669"/>
    <property type="project" value="UniProtKB-KW"/>
</dbReference>
<evidence type="ECO:0000256" key="11">
    <source>
        <dbReference type="ARBA" id="ARBA00023004"/>
    </source>
</evidence>
<evidence type="ECO:0000256" key="15">
    <source>
        <dbReference type="RuleBase" id="RU365029"/>
    </source>
</evidence>
<dbReference type="GO" id="GO:0008310">
    <property type="term" value="F:single-stranded DNA 3'-5' DNA exonuclease activity"/>
    <property type="evidence" value="ECO:0007669"/>
    <property type="project" value="TreeGrafter"/>
</dbReference>
<dbReference type="Pfam" id="PF22634">
    <property type="entry name" value="POL2_thumb"/>
    <property type="match status" value="1"/>
</dbReference>
<comment type="catalytic activity">
    <reaction evidence="15">
        <text>DNA(n) + a 2'-deoxyribonucleoside 5'-triphosphate = DNA(n+1) + diphosphate</text>
        <dbReference type="Rhea" id="RHEA:22508"/>
        <dbReference type="Rhea" id="RHEA-COMP:17339"/>
        <dbReference type="Rhea" id="RHEA-COMP:17340"/>
        <dbReference type="ChEBI" id="CHEBI:33019"/>
        <dbReference type="ChEBI" id="CHEBI:61560"/>
        <dbReference type="ChEBI" id="CHEBI:173112"/>
        <dbReference type="EC" id="2.7.7.7"/>
    </reaction>
</comment>
<keyword evidence="4 15" id="KW-0808">Transferase</keyword>
<keyword evidence="5 15" id="KW-0548">Nucleotidyltransferase</keyword>
<dbReference type="PANTHER" id="PTHR10670">
    <property type="entry name" value="DNA POLYMERASE EPSILON CATALYTIC SUBUNIT A"/>
    <property type="match status" value="1"/>
</dbReference>
<accession>A0AAX4JDZ1</accession>
<dbReference type="InterPro" id="IPR013697">
    <property type="entry name" value="DNA_pol_e_suA_C"/>
</dbReference>
<keyword evidence="6 15" id="KW-0235">DNA replication</keyword>
<name>A0AAX4JDZ1_9MICR</name>
<sequence>MREIIEELETQFKFQEYLLQEIIEGYIFNFDHVINEDSSSYVRIYFVTKDLRNFYITVPFYYSMLIECINQTDVEEYIKNQYPEGYVSSNIVEKYDSTEYNYLNKEKKKLLKINYKYKNTFDRLLKDIKKAILNNRNNKKIESVYKDMMKYKKEEENNIVEYLLNIYEYDIPPEIIISDTYKVRAGKWYEYSYNGEEYNINLSQKTETPDLRVFAFDIKTHDKYPDSSNDEIVSIAIKTDTANMLIINRSIILQDIGTFEYEPTEELCCQFTSYNMDSEEELILKFLELFQIYKPHIVSTFRGNTFDFSYLETRMIKHKINLTNMTGFTREREYYTCPFILHFDCHKWAIKDDTLSEVSHDLKSITKMKLEYEIESEDMLNEKMLSDFVEDVVATFYLSVKYVQPQIFCLSSLIPYTPIKALTKKPEVLCEALLIIEAFQHSFLIPNKKIKEIHEDKAIDFVTNSFECLKSGIFRSDFEYQFILNEQELKNISESLDDILVNISDSDISLIKKEIKTKLMNIRKYSVCKGNIYHIDFKMLYSDIILTNNLQPVSLVNDDICIRCDYFPERSKCNKKIEIDNFNEIEQRTIKEYNQDPHPSKRYQNEDANQAEENRVVNICQRAIPFFIESIRKIREKDNLTNILKSFYSYLTFRNARWSSPEMSSVVSNLADKIIQECKEVLDKISTILEINPEGIWILVPEIFPSEILVGNLKINFLNLYLNHMNSKKHNIDSFYNINGPYNGMIIPFGLDKSKKKYLIINFDDSMGENKLDLKEYNNLEILKRIQDELFEEYTQGNTLQDCYDKLASVCRYWLKLLESKCQALSDDEILEMFSETKEVENNSKLTKKLAEFKNIEDFKYFEDVVVKYFVSVFPTNEPLSNRRIPSLIYKSKEADFFLKKWTQFAPSLEIRDLIDWDYYSKIIKDYLSKMIILPALDQKIENPLPEIKIQKPAIKQSTKSDLLDYFVVKKKTQDSNKPEITTESKKIKEQNGILKIVKSDKNYIFYFYNKINNPVENKPVKGKSLLKPEIEVKQSEVNQIFNSISKLIEMKIYFKANKIFCIENKVKFTEKYLPESKNLEKISYISTSSSDYYLKLVNNPNISEIYNFNVPSIFQSEFDKYEISRNPNFVILTSFNFGKFIIFAFSKNEKFTFISNFKHSLVENINLQNFILKNVDCLILLNGNDKNYEDLKKVCLSYVYNSEKIQIKKRLCSFPELLEIQKNLHRELKMTFETKSSICSYLGIPVCNNDIPFLDYLYYKSSVDFNALVSEGGPESHRLFKNEKVNPRFYKHHSIQFECVGSLILSILENEVLFDESDRLDFRPDFKVLFNMVNKIFKDYKMSIPGSNLILNRIEKWIRKESSFLSTSLKDLINLLHQRYIFNLISFFNDLKMNIIYVSANIFCIETEKDTSESAEKIFEYCKKIISKKKGYRNLVFRKSRHFDKLLFIDPNNFFYMKNQDQFCTSDLKVPAEFIRKYFTEDNFTGEYIYNLVTSVDREVADLILISLRFKPEMYNVISNCKKLLKIDEYSKNEENIEMLIICRKCNLENVMRSRCIKCMYRFVREEVYEVVEKYFRHYLNLELSDELFCEKCGRINERKLTEYCECGGIFKKRSYVREIEKILSKLNNEDLTNKFKTKLDFYNIKIRH</sequence>
<dbReference type="EMBL" id="CP142732">
    <property type="protein sequence ID" value="WUR04096.1"/>
    <property type="molecule type" value="Genomic_DNA"/>
</dbReference>
<dbReference type="SMART" id="SM00486">
    <property type="entry name" value="POLBc"/>
    <property type="match status" value="1"/>
</dbReference>
<proteinExistence type="inferred from homology"/>
<evidence type="ECO:0000313" key="17">
    <source>
        <dbReference type="EMBL" id="WUR04096.1"/>
    </source>
</evidence>
<evidence type="ECO:0000256" key="7">
    <source>
        <dbReference type="ARBA" id="ARBA00022723"/>
    </source>
</evidence>
<gene>
    <name evidence="17" type="ORF">VNE69_07163</name>
</gene>
<keyword evidence="8 15" id="KW-0863">Zinc-finger</keyword>
<dbReference type="InterPro" id="IPR029703">
    <property type="entry name" value="POL2"/>
</dbReference>
<dbReference type="GO" id="GO:0008622">
    <property type="term" value="C:epsilon DNA polymerase complex"/>
    <property type="evidence" value="ECO:0007669"/>
    <property type="project" value="InterPro"/>
</dbReference>
<keyword evidence="13 15" id="KW-0238">DNA-binding</keyword>
<feature type="domain" description="DNA polymerase epsilon catalytic subunit A C-terminal" evidence="16">
    <location>
        <begin position="1110"/>
        <end position="1458"/>
    </location>
</feature>
<dbReference type="SUPFAM" id="SSF56672">
    <property type="entry name" value="DNA/RNA polymerases"/>
    <property type="match status" value="1"/>
</dbReference>
<dbReference type="GO" id="GO:0003887">
    <property type="term" value="F:DNA-directed DNA polymerase activity"/>
    <property type="evidence" value="ECO:0007669"/>
    <property type="project" value="UniProtKB-KW"/>
</dbReference>
<evidence type="ECO:0000256" key="10">
    <source>
        <dbReference type="ARBA" id="ARBA00022932"/>
    </source>
</evidence>
<keyword evidence="9 15" id="KW-0862">Zinc</keyword>
<keyword evidence="18" id="KW-1185">Reference proteome</keyword>
<reference evidence="17" key="1">
    <citation type="journal article" date="2024" name="BMC Genomics">
        <title>Functional annotation of a divergent genome using sequence and structure-based similarity.</title>
        <authorList>
            <person name="Svedberg D."/>
            <person name="Winiger R.R."/>
            <person name="Berg A."/>
            <person name="Sharma H."/>
            <person name="Tellgren-Roth C."/>
            <person name="Debrunner-Vossbrinck B.A."/>
            <person name="Vossbrinck C.R."/>
            <person name="Barandun J."/>
        </authorList>
    </citation>
    <scope>NUCLEOTIDE SEQUENCE</scope>
    <source>
        <strain evidence="17">Illinois isolate</strain>
    </source>
</reference>
<dbReference type="GO" id="GO:0000166">
    <property type="term" value="F:nucleotide binding"/>
    <property type="evidence" value="ECO:0007669"/>
    <property type="project" value="InterPro"/>
</dbReference>
<keyword evidence="11 15" id="KW-0408">Iron</keyword>
<comment type="cofactor">
    <cofactor evidence="15">
        <name>[4Fe-4S] cluster</name>
        <dbReference type="ChEBI" id="CHEBI:49883"/>
    </cofactor>
</comment>
<dbReference type="InterPro" id="IPR036397">
    <property type="entry name" value="RNaseH_sf"/>
</dbReference>
<dbReference type="GeneID" id="90541919"/>
<dbReference type="GO" id="GO:0006272">
    <property type="term" value="P:leading strand elongation"/>
    <property type="evidence" value="ECO:0007669"/>
    <property type="project" value="TreeGrafter"/>
</dbReference>
<evidence type="ECO:0000259" key="16">
    <source>
        <dbReference type="SMART" id="SM01159"/>
    </source>
</evidence>
<dbReference type="GO" id="GO:0000278">
    <property type="term" value="P:mitotic cell cycle"/>
    <property type="evidence" value="ECO:0007669"/>
    <property type="project" value="TreeGrafter"/>
</dbReference>
<evidence type="ECO:0000256" key="1">
    <source>
        <dbReference type="ARBA" id="ARBA00004123"/>
    </source>
</evidence>
<keyword evidence="3 15" id="KW-0004">4Fe-4S</keyword>
<dbReference type="KEGG" id="vnx:VNE69_07163"/>
<dbReference type="EC" id="2.7.7.7" evidence="15"/>
<dbReference type="InterPro" id="IPR023211">
    <property type="entry name" value="DNA_pol_palm_dom_sf"/>
</dbReference>
<evidence type="ECO:0000256" key="3">
    <source>
        <dbReference type="ARBA" id="ARBA00022485"/>
    </source>
</evidence>